<dbReference type="PANTHER" id="PTHR43756">
    <property type="entry name" value="CHOLINE MONOOXYGENASE, CHLOROPLASTIC"/>
    <property type="match status" value="1"/>
</dbReference>
<dbReference type="SUPFAM" id="SSF55961">
    <property type="entry name" value="Bet v1-like"/>
    <property type="match status" value="1"/>
</dbReference>
<dbReference type="InterPro" id="IPR001663">
    <property type="entry name" value="Rng_hydr_dOase-A"/>
</dbReference>
<dbReference type="Pfam" id="PF00355">
    <property type="entry name" value="Rieske"/>
    <property type="match status" value="1"/>
</dbReference>
<keyword evidence="3" id="KW-0479">Metal-binding</keyword>
<dbReference type="InterPro" id="IPR036922">
    <property type="entry name" value="Rieske_2Fe-2S_sf"/>
</dbReference>
<keyword evidence="5" id="KW-0408">Iron</keyword>
<dbReference type="SUPFAM" id="SSF50022">
    <property type="entry name" value="ISP domain"/>
    <property type="match status" value="1"/>
</dbReference>
<evidence type="ECO:0000256" key="1">
    <source>
        <dbReference type="ARBA" id="ARBA00001962"/>
    </source>
</evidence>
<keyword evidence="6" id="KW-0411">Iron-sulfur</keyword>
<evidence type="ECO:0000256" key="7">
    <source>
        <dbReference type="ARBA" id="ARBA00023027"/>
    </source>
</evidence>
<comment type="cofactor">
    <cofactor evidence="1">
        <name>Fe cation</name>
        <dbReference type="ChEBI" id="CHEBI:24875"/>
    </cofactor>
</comment>
<keyword evidence="10" id="KW-1185">Reference proteome</keyword>
<dbReference type="InterPro" id="IPR015881">
    <property type="entry name" value="ARHD_Rieske_2Fe_2S"/>
</dbReference>
<evidence type="ECO:0000259" key="8">
    <source>
        <dbReference type="PROSITE" id="PS51296"/>
    </source>
</evidence>
<dbReference type="Pfam" id="PF00848">
    <property type="entry name" value="Ring_hydroxyl_A"/>
    <property type="match status" value="1"/>
</dbReference>
<evidence type="ECO:0000256" key="5">
    <source>
        <dbReference type="ARBA" id="ARBA00023004"/>
    </source>
</evidence>
<comment type="caution">
    <text evidence="9">The sequence shown here is derived from an EMBL/GenBank/DDBJ whole genome shotgun (WGS) entry which is preliminary data.</text>
</comment>
<dbReference type="EMBL" id="BMGJ01000014">
    <property type="protein sequence ID" value="GGD73259.1"/>
    <property type="molecule type" value="Genomic_DNA"/>
</dbReference>
<dbReference type="PROSITE" id="PS00570">
    <property type="entry name" value="RING_HYDROXYL_ALPHA"/>
    <property type="match status" value="1"/>
</dbReference>
<dbReference type="Gene3D" id="3.90.380.10">
    <property type="entry name" value="Naphthalene 1,2-dioxygenase Alpha Subunit, Chain A, domain 1"/>
    <property type="match status" value="1"/>
</dbReference>
<dbReference type="InterPro" id="IPR017941">
    <property type="entry name" value="Rieske_2Fe-2S"/>
</dbReference>
<accession>A0ABQ1RKV7</accession>
<evidence type="ECO:0000256" key="2">
    <source>
        <dbReference type="ARBA" id="ARBA00022714"/>
    </source>
</evidence>
<keyword evidence="7" id="KW-0520">NAD</keyword>
<dbReference type="Proteomes" id="UP000614272">
    <property type="component" value="Unassembled WGS sequence"/>
</dbReference>
<organism evidence="9 10">
    <name type="scientific">Lacimicrobium alkaliphilum</name>
    <dbReference type="NCBI Taxonomy" id="1526571"/>
    <lineage>
        <taxon>Bacteria</taxon>
        <taxon>Pseudomonadati</taxon>
        <taxon>Pseudomonadota</taxon>
        <taxon>Gammaproteobacteria</taxon>
        <taxon>Alteromonadales</taxon>
        <taxon>Alteromonadaceae</taxon>
        <taxon>Lacimicrobium</taxon>
    </lineage>
</organism>
<evidence type="ECO:0000313" key="9">
    <source>
        <dbReference type="EMBL" id="GGD73259.1"/>
    </source>
</evidence>
<protein>
    <submittedName>
        <fullName evidence="9">(2Fe-2S)-binding protein</fullName>
    </submittedName>
</protein>
<feature type="domain" description="Rieske" evidence="8">
    <location>
        <begin position="36"/>
        <end position="141"/>
    </location>
</feature>
<dbReference type="CDD" id="cd03469">
    <property type="entry name" value="Rieske_RO_Alpha_N"/>
    <property type="match status" value="1"/>
</dbReference>
<keyword evidence="2" id="KW-0001">2Fe-2S</keyword>
<keyword evidence="4" id="KW-0560">Oxidoreductase</keyword>
<evidence type="ECO:0000256" key="4">
    <source>
        <dbReference type="ARBA" id="ARBA00023002"/>
    </source>
</evidence>
<name>A0ABQ1RKV7_9ALTE</name>
<gene>
    <name evidence="9" type="ORF">GCM10011357_30420</name>
</gene>
<sequence>MMPEALTNLQRTLPPWYYSNENVFLKERSEVLANQWFFVAHRSEFSQTGDFKRINLLNTDIILRLQDCGEIKAFSNRCLHRGATLTHALSGNLPVITCPYHAWKYDAQGLLISTRGQMPQLENKLCLPSFTTIDVSGLILLKLKGYEQGVTSDVPEVDALSPYWSFYGLPDARIINTKSITCKANWKIVTENFLECYHCSPCHPQLSEVEKHVALLEDQQLGQFMQLQRNYFNRASELGHPIPPPQFINSEALSYHVVNAVPLSGSTETGTRDGKLAAPLMGEQKASDQGFLYGSLGPFVHFSLYSDHAVLFNFTPINSQSTQIDVTWMAREIPDADAVADLCWLWEATIEQDCKLCELVQEQTDSFAARPGYYTHMETDSASFCKWYQAHFQHSINETGV</sequence>
<dbReference type="Gene3D" id="2.102.10.10">
    <property type="entry name" value="Rieske [2Fe-2S] iron-sulphur domain"/>
    <property type="match status" value="1"/>
</dbReference>
<evidence type="ECO:0000313" key="10">
    <source>
        <dbReference type="Proteomes" id="UP000614272"/>
    </source>
</evidence>
<reference evidence="10" key="1">
    <citation type="journal article" date="2019" name="Int. J. Syst. Evol. Microbiol.">
        <title>The Global Catalogue of Microorganisms (GCM) 10K type strain sequencing project: providing services to taxonomists for standard genome sequencing and annotation.</title>
        <authorList>
            <consortium name="The Broad Institute Genomics Platform"/>
            <consortium name="The Broad Institute Genome Sequencing Center for Infectious Disease"/>
            <person name="Wu L."/>
            <person name="Ma J."/>
        </authorList>
    </citation>
    <scope>NUCLEOTIDE SEQUENCE [LARGE SCALE GENOMIC DNA]</scope>
    <source>
        <strain evidence="10">CGMCC 1.12923</strain>
    </source>
</reference>
<dbReference type="PANTHER" id="PTHR43756:SF5">
    <property type="entry name" value="CHOLINE MONOOXYGENASE, CHLOROPLASTIC"/>
    <property type="match status" value="1"/>
</dbReference>
<evidence type="ECO:0000256" key="6">
    <source>
        <dbReference type="ARBA" id="ARBA00023014"/>
    </source>
</evidence>
<dbReference type="PRINTS" id="PR00090">
    <property type="entry name" value="RNGDIOXGNASE"/>
</dbReference>
<proteinExistence type="predicted"/>
<dbReference type="PROSITE" id="PS51296">
    <property type="entry name" value="RIESKE"/>
    <property type="match status" value="1"/>
</dbReference>
<dbReference type="RefSeq" id="WP_180237231.1">
    <property type="nucleotide sequence ID" value="NZ_BMGJ01000014.1"/>
</dbReference>
<dbReference type="InterPro" id="IPR015879">
    <property type="entry name" value="Ring_hydroxy_dOase_asu_C_dom"/>
</dbReference>
<evidence type="ECO:0000256" key="3">
    <source>
        <dbReference type="ARBA" id="ARBA00022723"/>
    </source>
</evidence>